<name>A0A915CC49_PARUN</name>
<keyword evidence="1" id="KW-1185">Reference proteome</keyword>
<sequence>QYSGAWFRIAHLGPLVDYLPVNATAALLKLTPNGENLDMVEYYESNGTCYGPIFGSWLKQVNGYVKRVNIGGSIFEILDDL</sequence>
<organism evidence="1 2">
    <name type="scientific">Parascaris univalens</name>
    <name type="common">Nematode worm</name>
    <dbReference type="NCBI Taxonomy" id="6257"/>
    <lineage>
        <taxon>Eukaryota</taxon>
        <taxon>Metazoa</taxon>
        <taxon>Ecdysozoa</taxon>
        <taxon>Nematoda</taxon>
        <taxon>Chromadorea</taxon>
        <taxon>Rhabditida</taxon>
        <taxon>Spirurina</taxon>
        <taxon>Ascaridomorpha</taxon>
        <taxon>Ascaridoidea</taxon>
        <taxon>Ascarididae</taxon>
        <taxon>Parascaris</taxon>
    </lineage>
</organism>
<reference evidence="2" key="1">
    <citation type="submission" date="2022-11" db="UniProtKB">
        <authorList>
            <consortium name="WormBaseParasite"/>
        </authorList>
    </citation>
    <scope>IDENTIFICATION</scope>
</reference>
<dbReference type="AlphaFoldDB" id="A0A915CC49"/>
<dbReference type="Proteomes" id="UP000887569">
    <property type="component" value="Unplaced"/>
</dbReference>
<accession>A0A915CC49</accession>
<proteinExistence type="predicted"/>
<evidence type="ECO:0000313" key="2">
    <source>
        <dbReference type="WBParaSite" id="PgR119X_g011_t02"/>
    </source>
</evidence>
<evidence type="ECO:0000313" key="1">
    <source>
        <dbReference type="Proteomes" id="UP000887569"/>
    </source>
</evidence>
<dbReference type="WBParaSite" id="PgR119X_g011_t02">
    <property type="protein sequence ID" value="PgR119X_g011_t02"/>
    <property type="gene ID" value="PgR119X_g011"/>
</dbReference>
<protein>
    <submittedName>
        <fullName evidence="2">Lipocalin/cytosolic fatty-acid binding domain-containing protein</fullName>
    </submittedName>
</protein>